<dbReference type="PANTHER" id="PTHR33376">
    <property type="match status" value="1"/>
</dbReference>
<comment type="caution">
    <text evidence="6">The sequence shown here is derived from an EMBL/GenBank/DDBJ whole genome shotgun (WGS) entry which is preliminary data.</text>
</comment>
<name>D4XDS5_9BURK</name>
<evidence type="ECO:0000256" key="5">
    <source>
        <dbReference type="SAM" id="SignalP"/>
    </source>
</evidence>
<feature type="signal peptide" evidence="5">
    <location>
        <begin position="1"/>
        <end position="21"/>
    </location>
</feature>
<dbReference type="PATRIC" id="fig|742159.3.peg.4610"/>
<feature type="chain" id="PRO_5003066253" evidence="5">
    <location>
        <begin position="22"/>
        <end position="377"/>
    </location>
</feature>
<dbReference type="Proteomes" id="UP000004510">
    <property type="component" value="Unassembled WGS sequence"/>
</dbReference>
<feature type="region of interest" description="Disordered" evidence="4">
    <location>
        <begin position="334"/>
        <end position="356"/>
    </location>
</feature>
<dbReference type="EMBL" id="ADMS01000080">
    <property type="protein sequence ID" value="EFF75053.1"/>
    <property type="molecule type" value="Genomic_DNA"/>
</dbReference>
<comment type="similarity">
    <text evidence="1">Belongs to the bacterial solute-binding protein 7 family.</text>
</comment>
<protein>
    <submittedName>
        <fullName evidence="6">Bacterial extracellular solute-binding protein, family 7</fullName>
    </submittedName>
</protein>
<evidence type="ECO:0000313" key="7">
    <source>
        <dbReference type="Proteomes" id="UP000004510"/>
    </source>
</evidence>
<dbReference type="SUPFAM" id="SSF53850">
    <property type="entry name" value="Periplasmic binding protein-like II"/>
    <property type="match status" value="1"/>
</dbReference>
<dbReference type="Pfam" id="PF03480">
    <property type="entry name" value="DctP"/>
    <property type="match status" value="1"/>
</dbReference>
<evidence type="ECO:0000256" key="1">
    <source>
        <dbReference type="ARBA" id="ARBA00009023"/>
    </source>
</evidence>
<accession>D4XDS5</accession>
<organism evidence="6 7">
    <name type="scientific">Achromobacter piechaudii ATCC 43553</name>
    <dbReference type="NCBI Taxonomy" id="742159"/>
    <lineage>
        <taxon>Bacteria</taxon>
        <taxon>Pseudomonadati</taxon>
        <taxon>Pseudomonadota</taxon>
        <taxon>Betaproteobacteria</taxon>
        <taxon>Burkholderiales</taxon>
        <taxon>Alcaligenaceae</taxon>
        <taxon>Achromobacter</taxon>
    </lineage>
</organism>
<sequence>MKKSLVFAAVAASMLAGAVHAQDLPKTQLKVVGGLSNLTAYNDYEKPFWTKTIPELSKGQVTAEIKGFNEMGLKGPELLRLMSQGVIEFGTATLSYFASDNPINEAIDLAGLAPDVKTARAVTDAFEPVYAKLYGEGNNVKLLGISTYPAQVLFCNAEIKSLADIKGKKVRTSSRTTAEFVEALGGSSVTMAFGEVVPALQNKVVDCAITGSLSGYSAKWYEVSTHLVALPINWNQQIHAVNQKAWDKLDPAVRTFLQANVKTLVDNIWEAAARQTQEGYDCNTGAAASPVPGQGQDGSGAAVGRRPCVAQEGCARSRVAQVGRPLLGAVREGLQRHHRQDAGPDRQQVSAGQRRRIARRRVFPQVIPGACPYRCYP</sequence>
<dbReference type="NCBIfam" id="NF037995">
    <property type="entry name" value="TRAP_S1"/>
    <property type="match status" value="1"/>
</dbReference>
<dbReference type="CDD" id="cd13602">
    <property type="entry name" value="PBP2_TRAP_BpDctp6_7"/>
    <property type="match status" value="1"/>
</dbReference>
<dbReference type="Gene3D" id="3.40.190.170">
    <property type="entry name" value="Bacterial extracellular solute-binding protein, family 7"/>
    <property type="match status" value="1"/>
</dbReference>
<dbReference type="AlphaFoldDB" id="D4XDS5"/>
<keyword evidence="3 5" id="KW-0732">Signal</keyword>
<keyword evidence="2" id="KW-0813">Transport</keyword>
<dbReference type="GO" id="GO:0055085">
    <property type="term" value="P:transmembrane transport"/>
    <property type="evidence" value="ECO:0007669"/>
    <property type="project" value="InterPro"/>
</dbReference>
<dbReference type="HOGENOM" id="CLU_056493_0_0_4"/>
<gene>
    <name evidence="6" type="ORF">HMPREF0004_3622</name>
</gene>
<evidence type="ECO:0000256" key="2">
    <source>
        <dbReference type="ARBA" id="ARBA00022448"/>
    </source>
</evidence>
<evidence type="ECO:0000256" key="3">
    <source>
        <dbReference type="ARBA" id="ARBA00022729"/>
    </source>
</evidence>
<dbReference type="InterPro" id="IPR018389">
    <property type="entry name" value="DctP_fam"/>
</dbReference>
<proteinExistence type="inferred from homology"/>
<dbReference type="PANTHER" id="PTHR33376:SF7">
    <property type="entry name" value="C4-DICARBOXYLATE-BINDING PROTEIN DCTB"/>
    <property type="match status" value="1"/>
</dbReference>
<dbReference type="eggNOG" id="COG1638">
    <property type="taxonomic scope" value="Bacteria"/>
</dbReference>
<reference evidence="7" key="1">
    <citation type="submission" date="2010-03" db="EMBL/GenBank/DDBJ databases">
        <title>Complete sequence of Mobiluncus curtisii ATCC 43063.</title>
        <authorList>
            <person name="Muzny D."/>
            <person name="Qin X."/>
            <person name="Deng J."/>
            <person name="Jiang H."/>
            <person name="Liu Y."/>
            <person name="Qu J."/>
            <person name="Song X.-Z."/>
            <person name="Zhang L."/>
            <person name="Thornton R."/>
            <person name="Coyle M."/>
            <person name="Francisco L."/>
            <person name="Jackson L."/>
            <person name="Javaid M."/>
            <person name="Korchina V."/>
            <person name="Kovar C."/>
            <person name="Mata R."/>
            <person name="Mathew T."/>
            <person name="Ngo R."/>
            <person name="Nguyen L."/>
            <person name="Nguyen N."/>
            <person name="Okwuonu G."/>
            <person name="Ongeri F."/>
            <person name="Pham C."/>
            <person name="Simmons D."/>
            <person name="Wilczek-Boney K."/>
            <person name="Hale W."/>
            <person name="Jakkamsetti A."/>
            <person name="Pham P."/>
            <person name="Ruth R."/>
            <person name="San Lucas F."/>
            <person name="Warren J."/>
            <person name="Zhang J."/>
            <person name="Zhao Z."/>
            <person name="Zhou C."/>
            <person name="Zhu D."/>
            <person name="Lee S."/>
            <person name="Bess C."/>
            <person name="Blankenburg K."/>
            <person name="Forbes L."/>
            <person name="Fu Q."/>
            <person name="Gubbala S."/>
            <person name="Hirani K."/>
            <person name="Jayaseelan J.C."/>
            <person name="Lara F."/>
            <person name="Munidasa M."/>
            <person name="Palculict T."/>
            <person name="Patil S."/>
            <person name="Pu L.-L."/>
            <person name="Saada N."/>
            <person name="Tang L."/>
            <person name="Weissenberger G."/>
            <person name="Zhu Y."/>
            <person name="Hemphill L."/>
            <person name="Shang Y."/>
            <person name="Youmans B."/>
            <person name="Ayvaz T."/>
            <person name="Ross M."/>
            <person name="Santibanez J."/>
            <person name="Aqrawi P."/>
            <person name="Gross S."/>
            <person name="Joshi V."/>
            <person name="Fowler G."/>
            <person name="Nazareth L."/>
            <person name="Reid J."/>
            <person name="Worley K."/>
            <person name="Petrosino J."/>
            <person name="Highlander S."/>
            <person name="Gibbs R."/>
            <person name="Gibbs R."/>
        </authorList>
    </citation>
    <scope>NUCLEOTIDE SEQUENCE [LARGE SCALE GENOMIC DNA]</scope>
    <source>
        <strain evidence="7">ATCC 43553</strain>
    </source>
</reference>
<evidence type="ECO:0000256" key="4">
    <source>
        <dbReference type="SAM" id="MobiDB-lite"/>
    </source>
</evidence>
<evidence type="ECO:0000313" key="6">
    <source>
        <dbReference type="EMBL" id="EFF75053.1"/>
    </source>
</evidence>
<dbReference type="InterPro" id="IPR038404">
    <property type="entry name" value="TRAP_DctP_sf"/>
</dbReference>